<dbReference type="EMBL" id="MJEQ01037184">
    <property type="protein sequence ID" value="OIT05513.1"/>
    <property type="molecule type" value="Genomic_DNA"/>
</dbReference>
<evidence type="ECO:0000313" key="3">
    <source>
        <dbReference type="Proteomes" id="UP000187609"/>
    </source>
</evidence>
<keyword evidence="3" id="KW-1185">Reference proteome</keyword>
<dbReference type="Gramene" id="OIT05513">
    <property type="protein sequence ID" value="OIT05513"/>
    <property type="gene ID" value="A4A49_61448"/>
</dbReference>
<proteinExistence type="predicted"/>
<feature type="non-terminal residue" evidence="2">
    <location>
        <position position="142"/>
    </location>
</feature>
<gene>
    <name evidence="2" type="ORF">A4A49_61448</name>
</gene>
<dbReference type="AlphaFoldDB" id="A0A1J6JEN7"/>
<organism evidence="2 3">
    <name type="scientific">Nicotiana attenuata</name>
    <name type="common">Coyote tobacco</name>
    <dbReference type="NCBI Taxonomy" id="49451"/>
    <lineage>
        <taxon>Eukaryota</taxon>
        <taxon>Viridiplantae</taxon>
        <taxon>Streptophyta</taxon>
        <taxon>Embryophyta</taxon>
        <taxon>Tracheophyta</taxon>
        <taxon>Spermatophyta</taxon>
        <taxon>Magnoliopsida</taxon>
        <taxon>eudicotyledons</taxon>
        <taxon>Gunneridae</taxon>
        <taxon>Pentapetalae</taxon>
        <taxon>asterids</taxon>
        <taxon>lamiids</taxon>
        <taxon>Solanales</taxon>
        <taxon>Solanaceae</taxon>
        <taxon>Nicotianoideae</taxon>
        <taxon>Nicotianeae</taxon>
        <taxon>Nicotiana</taxon>
    </lineage>
</organism>
<evidence type="ECO:0000256" key="1">
    <source>
        <dbReference type="SAM" id="MobiDB-lite"/>
    </source>
</evidence>
<evidence type="ECO:0000313" key="2">
    <source>
        <dbReference type="EMBL" id="OIT05513.1"/>
    </source>
</evidence>
<sequence length="142" mass="15002">MVPGGQNFVGQDMKGVGELGATTVIGAKTNGKGTPPPSRDVPARIALARISNIVNPIVEAYDKLASAAKIMSSGAGSKKNDEVTVRFNEGVRVGVQETVVQQHEGNEVLYKGTSTGAKEAKVPHREDESEKRALDQQANTDM</sequence>
<feature type="region of interest" description="Disordered" evidence="1">
    <location>
        <begin position="108"/>
        <end position="142"/>
    </location>
</feature>
<comment type="caution">
    <text evidence="2">The sequence shown here is derived from an EMBL/GenBank/DDBJ whole genome shotgun (WGS) entry which is preliminary data.</text>
</comment>
<accession>A0A1J6JEN7</accession>
<feature type="compositionally biased region" description="Basic and acidic residues" evidence="1">
    <location>
        <begin position="118"/>
        <end position="134"/>
    </location>
</feature>
<name>A0A1J6JEN7_NICAT</name>
<reference evidence="2" key="1">
    <citation type="submission" date="2016-11" db="EMBL/GenBank/DDBJ databases">
        <title>The genome of Nicotiana attenuata.</title>
        <authorList>
            <person name="Xu S."/>
            <person name="Brockmoeller T."/>
            <person name="Gaquerel E."/>
            <person name="Navarro A."/>
            <person name="Kuhl H."/>
            <person name="Gase K."/>
            <person name="Ling Z."/>
            <person name="Zhou W."/>
            <person name="Kreitzer C."/>
            <person name="Stanke M."/>
            <person name="Tang H."/>
            <person name="Lyons E."/>
            <person name="Pandey P."/>
            <person name="Pandey S.P."/>
            <person name="Timmermann B."/>
            <person name="Baldwin I.T."/>
        </authorList>
    </citation>
    <scope>NUCLEOTIDE SEQUENCE [LARGE SCALE GENOMIC DNA]</scope>
    <source>
        <strain evidence="2">UT</strain>
    </source>
</reference>
<protein>
    <submittedName>
        <fullName evidence="2">Uncharacterized protein</fullName>
    </submittedName>
</protein>
<dbReference type="Proteomes" id="UP000187609">
    <property type="component" value="Unassembled WGS sequence"/>
</dbReference>